<dbReference type="Gene3D" id="1.10.155.10">
    <property type="entry name" value="Chemotaxis receptor methyltransferase CheR, N-terminal domain"/>
    <property type="match status" value="1"/>
</dbReference>
<comment type="caution">
    <text evidence="8">The sequence shown here is derived from an EMBL/GenBank/DDBJ whole genome shotgun (WGS) entry which is preliminary data.</text>
</comment>
<dbReference type="EMBL" id="QKOE01000029">
    <property type="protein sequence ID" value="PZA14503.1"/>
    <property type="molecule type" value="Genomic_DNA"/>
</dbReference>
<feature type="binding site" evidence="6">
    <location>
        <begin position="202"/>
        <end position="203"/>
    </location>
    <ligand>
        <name>S-adenosyl-L-methionine</name>
        <dbReference type="ChEBI" id="CHEBI:59789"/>
    </ligand>
</feature>
<protein>
    <recommendedName>
        <fullName evidence="5">Chemotaxis protein methyltransferase</fullName>
        <ecNumber evidence="5">2.1.1.80</ecNumber>
    </recommendedName>
</protein>
<dbReference type="PROSITE" id="PS50123">
    <property type="entry name" value="CHER"/>
    <property type="match status" value="1"/>
</dbReference>
<dbReference type="InterPro" id="IPR050903">
    <property type="entry name" value="Bact_Chemotaxis_MeTrfase"/>
</dbReference>
<dbReference type="InterPro" id="IPR022641">
    <property type="entry name" value="CheR_N"/>
</dbReference>
<comment type="catalytic activity">
    <reaction evidence="1 5">
        <text>L-glutamyl-[protein] + S-adenosyl-L-methionine = [protein]-L-glutamate 5-O-methyl ester + S-adenosyl-L-homocysteine</text>
        <dbReference type="Rhea" id="RHEA:24452"/>
        <dbReference type="Rhea" id="RHEA-COMP:10208"/>
        <dbReference type="Rhea" id="RHEA-COMP:10311"/>
        <dbReference type="ChEBI" id="CHEBI:29973"/>
        <dbReference type="ChEBI" id="CHEBI:57856"/>
        <dbReference type="ChEBI" id="CHEBI:59789"/>
        <dbReference type="ChEBI" id="CHEBI:82795"/>
        <dbReference type="EC" id="2.1.1.80"/>
    </reaction>
</comment>
<evidence type="ECO:0000313" key="9">
    <source>
        <dbReference type="Proteomes" id="UP000248259"/>
    </source>
</evidence>
<evidence type="ECO:0000256" key="3">
    <source>
        <dbReference type="ARBA" id="ARBA00022679"/>
    </source>
</evidence>
<keyword evidence="2 5" id="KW-0489">Methyltransferase</keyword>
<dbReference type="OrthoDB" id="9816309at2"/>
<keyword evidence="9" id="KW-1185">Reference proteome</keyword>
<dbReference type="PIRSF" id="PIRSF000410">
    <property type="entry name" value="CheR"/>
    <property type="match status" value="1"/>
</dbReference>
<dbReference type="RefSeq" id="WP_110529743.1">
    <property type="nucleotide sequence ID" value="NZ_QKOE01000029.1"/>
</dbReference>
<evidence type="ECO:0000256" key="6">
    <source>
        <dbReference type="PIRSR" id="PIRSR000410-1"/>
    </source>
</evidence>
<sequence length="282" mass="32170">MASATREFAFTRQDFDRVRRLIYQVAGISLSDCKQDLVYGRLARRLRALGEHSFDRYLSAIEEGDNAELEIFVNALTTNLTAFFREPHHFPTLAEHAARHLRTGTPYRVWSSACSTGEEAYSIAITLTEVLDDHPGEVRLLASDLDTQVLDTARKGIYPVERVKGIDPVRLRRFFQRGVGRNAGLARVRTERACPIRFEQINLLEARWPIDMPLDVIFCRNVMIYFDRSTQRKLLQRFLPLLKPDGLLICGHSESLMHSADLFRNLGHTVYAPLRPNGGQSV</sequence>
<dbReference type="InterPro" id="IPR000780">
    <property type="entry name" value="CheR_MeTrfase"/>
</dbReference>
<evidence type="ECO:0000256" key="2">
    <source>
        <dbReference type="ARBA" id="ARBA00022603"/>
    </source>
</evidence>
<comment type="function">
    <text evidence="5">Methylation of the membrane-bound methyl-accepting chemotaxis proteins (MCP) to form gamma-glutamyl methyl ester residues in MCP.</text>
</comment>
<feature type="binding site" evidence="6">
    <location>
        <position position="85"/>
    </location>
    <ligand>
        <name>S-adenosyl-L-methionine</name>
        <dbReference type="ChEBI" id="CHEBI:59789"/>
    </ligand>
</feature>
<dbReference type="AlphaFoldDB" id="A0A323UR54"/>
<dbReference type="Proteomes" id="UP000248259">
    <property type="component" value="Unassembled WGS sequence"/>
</dbReference>
<dbReference type="PRINTS" id="PR00996">
    <property type="entry name" value="CHERMTFRASE"/>
</dbReference>
<accession>A0A323UR54</accession>
<feature type="binding site" evidence="6">
    <location>
        <begin position="220"/>
        <end position="221"/>
    </location>
    <ligand>
        <name>S-adenosyl-L-methionine</name>
        <dbReference type="ChEBI" id="CHEBI:59789"/>
    </ligand>
</feature>
<feature type="binding site" evidence="6">
    <location>
        <position position="81"/>
    </location>
    <ligand>
        <name>S-adenosyl-L-methionine</name>
        <dbReference type="ChEBI" id="CHEBI:59789"/>
    </ligand>
</feature>
<feature type="binding site" evidence="6">
    <location>
        <position position="144"/>
    </location>
    <ligand>
        <name>S-adenosyl-L-methionine</name>
        <dbReference type="ChEBI" id="CHEBI:59789"/>
    </ligand>
</feature>
<dbReference type="GO" id="GO:0008983">
    <property type="term" value="F:protein-glutamate O-methyltransferase activity"/>
    <property type="evidence" value="ECO:0007669"/>
    <property type="project" value="UniProtKB-EC"/>
</dbReference>
<dbReference type="SUPFAM" id="SSF47757">
    <property type="entry name" value="Chemotaxis receptor methyltransferase CheR, N-terminal domain"/>
    <property type="match status" value="1"/>
</dbReference>
<dbReference type="InterPro" id="IPR022642">
    <property type="entry name" value="CheR_C"/>
</dbReference>
<evidence type="ECO:0000313" key="8">
    <source>
        <dbReference type="EMBL" id="PZA14503.1"/>
    </source>
</evidence>
<dbReference type="SMART" id="SM00138">
    <property type="entry name" value="MeTrc"/>
    <property type="match status" value="1"/>
</dbReference>
<evidence type="ECO:0000256" key="1">
    <source>
        <dbReference type="ARBA" id="ARBA00001541"/>
    </source>
</evidence>
<feature type="domain" description="CheR-type methyltransferase" evidence="7">
    <location>
        <begin position="3"/>
        <end position="276"/>
    </location>
</feature>
<feature type="binding site" evidence="6">
    <location>
        <position position="119"/>
    </location>
    <ligand>
        <name>S-adenosyl-L-methionine</name>
        <dbReference type="ChEBI" id="CHEBI:59789"/>
    </ligand>
</feature>
<reference evidence="8 9" key="1">
    <citation type="submission" date="2018-06" db="EMBL/GenBank/DDBJ databases">
        <title>Azoarcus communis strain SWub3 genome.</title>
        <authorList>
            <person name="Zorraquino Salvo V."/>
            <person name="Toubiana D."/>
            <person name="Blumwald E."/>
        </authorList>
    </citation>
    <scope>NUCLEOTIDE SEQUENCE [LARGE SCALE GENOMIC DNA]</scope>
    <source>
        <strain evidence="8 9">SWub3</strain>
    </source>
</reference>
<organism evidence="8 9">
    <name type="scientific">Parazoarcus communis SWub3 = DSM 12120</name>
    <dbReference type="NCBI Taxonomy" id="1121029"/>
    <lineage>
        <taxon>Bacteria</taxon>
        <taxon>Pseudomonadati</taxon>
        <taxon>Pseudomonadota</taxon>
        <taxon>Betaproteobacteria</taxon>
        <taxon>Rhodocyclales</taxon>
        <taxon>Zoogloeaceae</taxon>
        <taxon>Parazoarcus</taxon>
    </lineage>
</organism>
<dbReference type="PANTHER" id="PTHR24422">
    <property type="entry name" value="CHEMOTAXIS PROTEIN METHYLTRANSFERASE"/>
    <property type="match status" value="1"/>
</dbReference>
<gene>
    <name evidence="8" type="ORF">DNK49_21450</name>
</gene>
<keyword evidence="4 5" id="KW-0949">S-adenosyl-L-methionine</keyword>
<dbReference type="InterPro" id="IPR029063">
    <property type="entry name" value="SAM-dependent_MTases_sf"/>
</dbReference>
<evidence type="ECO:0000256" key="5">
    <source>
        <dbReference type="PIRNR" id="PIRNR000410"/>
    </source>
</evidence>
<dbReference type="SUPFAM" id="SSF53335">
    <property type="entry name" value="S-adenosyl-L-methionine-dependent methyltransferases"/>
    <property type="match status" value="1"/>
</dbReference>
<dbReference type="InterPro" id="IPR036804">
    <property type="entry name" value="CheR_N_sf"/>
</dbReference>
<dbReference type="InterPro" id="IPR026024">
    <property type="entry name" value="Chemotaxis_MeTrfase_CheR"/>
</dbReference>
<evidence type="ECO:0000259" key="7">
    <source>
        <dbReference type="PROSITE" id="PS50123"/>
    </source>
</evidence>
<dbReference type="EC" id="2.1.1.80" evidence="5"/>
<keyword evidence="3 5" id="KW-0808">Transferase</keyword>
<dbReference type="PANTHER" id="PTHR24422:SF19">
    <property type="entry name" value="CHEMOTAXIS PROTEIN METHYLTRANSFERASE"/>
    <property type="match status" value="1"/>
</dbReference>
<name>A0A323UR54_9RHOO</name>
<dbReference type="GO" id="GO:0032259">
    <property type="term" value="P:methylation"/>
    <property type="evidence" value="ECO:0007669"/>
    <property type="project" value="UniProtKB-KW"/>
</dbReference>
<dbReference type="Gene3D" id="3.40.50.150">
    <property type="entry name" value="Vaccinia Virus protein VP39"/>
    <property type="match status" value="1"/>
</dbReference>
<dbReference type="Pfam" id="PF01739">
    <property type="entry name" value="CheR"/>
    <property type="match status" value="1"/>
</dbReference>
<feature type="binding site" evidence="6">
    <location>
        <position position="79"/>
    </location>
    <ligand>
        <name>S-adenosyl-L-methionine</name>
        <dbReference type="ChEBI" id="CHEBI:59789"/>
    </ligand>
</feature>
<dbReference type="CDD" id="cd02440">
    <property type="entry name" value="AdoMet_MTases"/>
    <property type="match status" value="1"/>
</dbReference>
<proteinExistence type="predicted"/>
<evidence type="ECO:0000256" key="4">
    <source>
        <dbReference type="ARBA" id="ARBA00022691"/>
    </source>
</evidence>
<dbReference type="Pfam" id="PF03705">
    <property type="entry name" value="CheR_N"/>
    <property type="match status" value="1"/>
</dbReference>